<feature type="domain" description="Peptidase M24" evidence="1">
    <location>
        <begin position="32"/>
        <end position="249"/>
    </location>
</feature>
<organism evidence="2 3">
    <name type="scientific">Brevibacterium linens</name>
    <dbReference type="NCBI Taxonomy" id="1703"/>
    <lineage>
        <taxon>Bacteria</taxon>
        <taxon>Bacillati</taxon>
        <taxon>Actinomycetota</taxon>
        <taxon>Actinomycetes</taxon>
        <taxon>Micrococcales</taxon>
        <taxon>Brevibacteriaceae</taxon>
        <taxon>Brevibacterium</taxon>
    </lineage>
</organism>
<sequence>MRRTRQPKGRANATVAVTFDSRRMVNMDDYIQVQEIARRAMDLTRDALRPGMPLSLVRQTCEVALLELGADSFWYWGIGAFIFAGEGTTLSTSGCDYMTPDYVLGQDDLITLDLSPQRSGIWGDFARTLILEDGEPLQDARDTANQDWRAGVLTEYALHAELIEVAAPDMSFERLAEVMNMRIADRGYENLDFLGNLGHSIEKHSADRIYVEVGNLRRLDSVDLFTFEPHIRLPDGNFGFKHENIYRFTDGRLAAI</sequence>
<dbReference type="InterPro" id="IPR000994">
    <property type="entry name" value="Pept_M24"/>
</dbReference>
<dbReference type="Gene3D" id="3.90.230.10">
    <property type="entry name" value="Creatinase/methionine aminopeptidase superfamily"/>
    <property type="match status" value="1"/>
</dbReference>
<dbReference type="InterPro" id="IPR036005">
    <property type="entry name" value="Creatinase/aminopeptidase-like"/>
</dbReference>
<protein>
    <submittedName>
        <fullName evidence="2">Metallopeptidase family M24</fullName>
    </submittedName>
</protein>
<dbReference type="CDD" id="cd01066">
    <property type="entry name" value="APP_MetAP"/>
    <property type="match status" value="1"/>
</dbReference>
<dbReference type="PANTHER" id="PTHR46112:SF2">
    <property type="entry name" value="XAA-PRO AMINOPEPTIDASE P-RELATED"/>
    <property type="match status" value="1"/>
</dbReference>
<dbReference type="SUPFAM" id="SSF55920">
    <property type="entry name" value="Creatinase/aminopeptidase"/>
    <property type="match status" value="1"/>
</dbReference>
<proteinExistence type="predicted"/>
<name>A0A2H1KLI3_BRELN</name>
<accession>A0A2H1KLI3</accession>
<dbReference type="AlphaFoldDB" id="A0A2H1KLI3"/>
<dbReference type="PANTHER" id="PTHR46112">
    <property type="entry name" value="AMINOPEPTIDASE"/>
    <property type="match status" value="1"/>
</dbReference>
<evidence type="ECO:0000259" key="1">
    <source>
        <dbReference type="Pfam" id="PF00557"/>
    </source>
</evidence>
<evidence type="ECO:0000313" key="3">
    <source>
        <dbReference type="Proteomes" id="UP000234498"/>
    </source>
</evidence>
<gene>
    <name evidence="2" type="ORF">BLIN101_03449</name>
</gene>
<dbReference type="Pfam" id="PF00557">
    <property type="entry name" value="Peptidase_M24"/>
    <property type="match status" value="1"/>
</dbReference>
<dbReference type="InterPro" id="IPR050659">
    <property type="entry name" value="Peptidase_M24B"/>
</dbReference>
<dbReference type="EMBL" id="FXZA01000047">
    <property type="protein sequence ID" value="SMY00469.1"/>
    <property type="molecule type" value="Genomic_DNA"/>
</dbReference>
<evidence type="ECO:0000313" key="2">
    <source>
        <dbReference type="EMBL" id="SMY00469.1"/>
    </source>
</evidence>
<reference evidence="2 3" key="1">
    <citation type="submission" date="2017-03" db="EMBL/GenBank/DDBJ databases">
        <authorList>
            <person name="Afonso C.L."/>
            <person name="Miller P.J."/>
            <person name="Scott M.A."/>
            <person name="Spackman E."/>
            <person name="Goraichik I."/>
            <person name="Dimitrov K.M."/>
            <person name="Suarez D.L."/>
            <person name="Swayne D.E."/>
        </authorList>
    </citation>
    <scope>NUCLEOTIDE SEQUENCE [LARGE SCALE GENOMIC DNA]</scope>
    <source>
        <strain evidence="2 3">Mu101</strain>
    </source>
</reference>
<dbReference type="Proteomes" id="UP000234498">
    <property type="component" value="Unassembled WGS sequence"/>
</dbReference>